<dbReference type="PANTHER" id="PTHR43004:SF19">
    <property type="entry name" value="BINDING MONOOXYGENASE, PUTATIVE (JCVI)-RELATED"/>
    <property type="match status" value="1"/>
</dbReference>
<dbReference type="Proteomes" id="UP000199072">
    <property type="component" value="Unassembled WGS sequence"/>
</dbReference>
<keyword evidence="6" id="KW-1185">Reference proteome</keyword>
<dbReference type="Gene3D" id="3.40.30.120">
    <property type="match status" value="1"/>
</dbReference>
<evidence type="ECO:0000259" key="4">
    <source>
        <dbReference type="Pfam" id="PF01494"/>
    </source>
</evidence>
<evidence type="ECO:0000313" key="6">
    <source>
        <dbReference type="Proteomes" id="UP000199072"/>
    </source>
</evidence>
<dbReference type="Pfam" id="PF01494">
    <property type="entry name" value="FAD_binding_3"/>
    <property type="match status" value="1"/>
</dbReference>
<keyword evidence="2" id="KW-0285">Flavoprotein</keyword>
<dbReference type="InterPro" id="IPR050641">
    <property type="entry name" value="RIFMO-like"/>
</dbReference>
<evidence type="ECO:0000313" key="5">
    <source>
        <dbReference type="EMBL" id="SDF73532.1"/>
    </source>
</evidence>
<dbReference type="PRINTS" id="PR00420">
    <property type="entry name" value="RNGMNOXGNASE"/>
</dbReference>
<sequence>MVEAQVIVIGAGPTGLMAACQLARFGIKVIVIDKKSGINLQSRALLVTARSLEVYQQMGLSGQVINGGSPVGHISVFFNNQEKIKLKTNLYQDDVSAFPCFHIFEQSRNEELLLAHFEALGGRVMWDTEMQDLVQGATTVTVCAKQLTRDIELVIIGRYLIGCDGARSCARHLLKLAFSGGTYEKMFYVIDAKINTSMPAETVIAAPGKSDFVAFFPMRGSNIYRILGSINHKLSGGDCYDEQELRKWVCRNSPFPIELGEINWSSVYQLHHRSVKSFRVDKCFLAGDAAHIHSPAGGQGMNAGLQDAYNLSWKLAAVLNGYTGPGILESYNHERLPFARWLIKFTDRLFNLMMSSQPVIAFFRSHILPFIITKLAGGRYREKGFYKSLSQIWLHYRKSALSESYTTQPLTFRAGDRCPYVSYTYQERPIDLYSLLTSANFHLVIISDEQEFPAIPERLKPLLKIVNVPLCQDWHRLGVKKKLYLLIRPDNYIAMLSDIFDPEVLKRYFDKF</sequence>
<evidence type="ECO:0000256" key="2">
    <source>
        <dbReference type="ARBA" id="ARBA00022630"/>
    </source>
</evidence>
<dbReference type="STRING" id="1391627.SAMN05216464_12722"/>
<gene>
    <name evidence="5" type="ORF">SAMN05216464_12722</name>
</gene>
<evidence type="ECO:0000256" key="1">
    <source>
        <dbReference type="ARBA" id="ARBA00001974"/>
    </source>
</evidence>
<proteinExistence type="predicted"/>
<evidence type="ECO:0000256" key="3">
    <source>
        <dbReference type="ARBA" id="ARBA00022827"/>
    </source>
</evidence>
<dbReference type="GO" id="GO:0016709">
    <property type="term" value="F:oxidoreductase activity, acting on paired donors, with incorporation or reduction of molecular oxygen, NAD(P)H as one donor, and incorporation of one atom of oxygen"/>
    <property type="evidence" value="ECO:0007669"/>
    <property type="project" value="UniProtKB-ARBA"/>
</dbReference>
<dbReference type="InterPro" id="IPR002938">
    <property type="entry name" value="FAD-bd"/>
</dbReference>
<dbReference type="EMBL" id="FNAI01000027">
    <property type="protein sequence ID" value="SDF73532.1"/>
    <property type="molecule type" value="Genomic_DNA"/>
</dbReference>
<name>A0A1G7NHV2_9SPHI</name>
<dbReference type="Gene3D" id="3.50.50.60">
    <property type="entry name" value="FAD/NAD(P)-binding domain"/>
    <property type="match status" value="1"/>
</dbReference>
<dbReference type="Pfam" id="PF21274">
    <property type="entry name" value="Rng_hyd_C"/>
    <property type="match status" value="1"/>
</dbReference>
<dbReference type="OrthoDB" id="9766816at2"/>
<organism evidence="5 6">
    <name type="scientific">Mucilaginibacter pineti</name>
    <dbReference type="NCBI Taxonomy" id="1391627"/>
    <lineage>
        <taxon>Bacteria</taxon>
        <taxon>Pseudomonadati</taxon>
        <taxon>Bacteroidota</taxon>
        <taxon>Sphingobacteriia</taxon>
        <taxon>Sphingobacteriales</taxon>
        <taxon>Sphingobacteriaceae</taxon>
        <taxon>Mucilaginibacter</taxon>
    </lineage>
</organism>
<feature type="domain" description="FAD-binding" evidence="4">
    <location>
        <begin position="3"/>
        <end position="345"/>
    </location>
</feature>
<dbReference type="SUPFAM" id="SSF51905">
    <property type="entry name" value="FAD/NAD(P)-binding domain"/>
    <property type="match status" value="1"/>
</dbReference>
<dbReference type="GO" id="GO:0071949">
    <property type="term" value="F:FAD binding"/>
    <property type="evidence" value="ECO:0007669"/>
    <property type="project" value="InterPro"/>
</dbReference>
<dbReference type="AlphaFoldDB" id="A0A1G7NHV2"/>
<dbReference type="Gene3D" id="3.30.70.2450">
    <property type="match status" value="1"/>
</dbReference>
<protein>
    <submittedName>
        <fullName evidence="5">2-polyprenyl-6-methoxyphenol hydroxylase</fullName>
    </submittedName>
</protein>
<comment type="cofactor">
    <cofactor evidence="1">
        <name>FAD</name>
        <dbReference type="ChEBI" id="CHEBI:57692"/>
    </cofactor>
</comment>
<reference evidence="5 6" key="1">
    <citation type="submission" date="2016-10" db="EMBL/GenBank/DDBJ databases">
        <authorList>
            <person name="de Groot N.N."/>
        </authorList>
    </citation>
    <scope>NUCLEOTIDE SEQUENCE [LARGE SCALE GENOMIC DNA]</scope>
    <source>
        <strain evidence="5 6">47C3B</strain>
    </source>
</reference>
<keyword evidence="3" id="KW-0274">FAD</keyword>
<dbReference type="PANTHER" id="PTHR43004">
    <property type="entry name" value="TRK SYSTEM POTASSIUM UPTAKE PROTEIN"/>
    <property type="match status" value="1"/>
</dbReference>
<dbReference type="RefSeq" id="WP_091157476.1">
    <property type="nucleotide sequence ID" value="NZ_FNAI01000027.1"/>
</dbReference>
<accession>A0A1G7NHV2</accession>
<dbReference type="InterPro" id="IPR036188">
    <property type="entry name" value="FAD/NAD-bd_sf"/>
</dbReference>